<dbReference type="STRING" id="411473.RUMCAL_01288"/>
<dbReference type="EMBL" id="AWVF01000167">
    <property type="protein sequence ID" value="ERJ96341.1"/>
    <property type="molecule type" value="Genomic_DNA"/>
</dbReference>
<dbReference type="Proteomes" id="UP000016662">
    <property type="component" value="Unassembled WGS sequence"/>
</dbReference>
<gene>
    <name evidence="1" type="ORF">RUMCAL_01288</name>
</gene>
<dbReference type="AlphaFoldDB" id="U2KCS8"/>
<accession>U2KCS8</accession>
<dbReference type="Gene3D" id="2.30.110.10">
    <property type="entry name" value="Electron Transport, Fmn-binding Protein, Chain A"/>
    <property type="match status" value="1"/>
</dbReference>
<keyword evidence="2" id="KW-1185">Reference proteome</keyword>
<dbReference type="HOGENOM" id="CLU_102849_0_0_9"/>
<proteinExistence type="predicted"/>
<dbReference type="PANTHER" id="PTHR43567">
    <property type="entry name" value="FLAVOREDOXIN-RELATED-RELATED"/>
    <property type="match status" value="1"/>
</dbReference>
<evidence type="ECO:0000313" key="1">
    <source>
        <dbReference type="EMBL" id="ERJ96341.1"/>
    </source>
</evidence>
<organism evidence="1 2">
    <name type="scientific">Ruminococcus callidus ATCC 27760</name>
    <dbReference type="NCBI Taxonomy" id="411473"/>
    <lineage>
        <taxon>Bacteria</taxon>
        <taxon>Bacillati</taxon>
        <taxon>Bacillota</taxon>
        <taxon>Clostridia</taxon>
        <taxon>Eubacteriales</taxon>
        <taxon>Oscillospiraceae</taxon>
        <taxon>Ruminococcus</taxon>
    </lineage>
</organism>
<dbReference type="SUPFAM" id="SSF50475">
    <property type="entry name" value="FMN-binding split barrel"/>
    <property type="match status" value="1"/>
</dbReference>
<dbReference type="eggNOG" id="COG1853">
    <property type="taxonomic scope" value="Bacteria"/>
</dbReference>
<protein>
    <recommendedName>
        <fullName evidence="3">Flavin reductase like domain-containing protein</fullName>
    </recommendedName>
</protein>
<name>U2KCS8_9FIRM</name>
<dbReference type="PATRIC" id="fig|411473.3.peg.1050"/>
<dbReference type="InterPro" id="IPR012349">
    <property type="entry name" value="Split_barrel_FMN-bd"/>
</dbReference>
<evidence type="ECO:0000313" key="2">
    <source>
        <dbReference type="Proteomes" id="UP000016662"/>
    </source>
</evidence>
<dbReference type="PANTHER" id="PTHR43567:SF5">
    <property type="entry name" value="HYPOTHETICAL CYTOSOLIC PROTEIN"/>
    <property type="match status" value="1"/>
</dbReference>
<sequence>MLLSYAKGSDFMTDGKMFFKKMDLSDLQCNPFDMIGKTWYLLTSGTPEDYNTMTASWGAMGEMWGAPSFHCVVRTNRYTLNYLDQNELFSATFFDPGYKPALQFCGTHSGKDCDKAQRTGLQPVLLEGTTSFAQARRVLICRKRYTAMLQPEGFLEPETYEKWYGKDPMHREFVGEVLAYYERMH</sequence>
<comment type="caution">
    <text evidence="1">The sequence shown here is derived from an EMBL/GenBank/DDBJ whole genome shotgun (WGS) entry which is preliminary data.</text>
</comment>
<reference evidence="1 2" key="1">
    <citation type="submission" date="2013-07" db="EMBL/GenBank/DDBJ databases">
        <authorList>
            <person name="Weinstock G."/>
            <person name="Sodergren E."/>
            <person name="Wylie T."/>
            <person name="Fulton L."/>
            <person name="Fulton R."/>
            <person name="Fronick C."/>
            <person name="O'Laughlin M."/>
            <person name="Godfrey J."/>
            <person name="Miner T."/>
            <person name="Herter B."/>
            <person name="Appelbaum E."/>
            <person name="Cordes M."/>
            <person name="Lek S."/>
            <person name="Wollam A."/>
            <person name="Pepin K.H."/>
            <person name="Palsikar V.B."/>
            <person name="Mitreva M."/>
            <person name="Wilson R.K."/>
        </authorList>
    </citation>
    <scope>NUCLEOTIDE SEQUENCE [LARGE SCALE GENOMIC DNA]</scope>
    <source>
        <strain evidence="1 2">ATCC 27760</strain>
    </source>
</reference>
<evidence type="ECO:0008006" key="3">
    <source>
        <dbReference type="Google" id="ProtNLM"/>
    </source>
</evidence>
<dbReference type="InterPro" id="IPR052174">
    <property type="entry name" value="Flavoredoxin"/>
</dbReference>